<evidence type="ECO:0000256" key="1">
    <source>
        <dbReference type="ARBA" id="ARBA00009477"/>
    </source>
</evidence>
<evidence type="ECO:0000313" key="3">
    <source>
        <dbReference type="EMBL" id="EPN55450.1"/>
    </source>
</evidence>
<dbReference type="PANTHER" id="PTHR30469:SF18">
    <property type="entry name" value="RESISTANCE-NODULATION-CELL DIVISION (RND) EFFLUX MEMBRANE FUSION PROTEIN-RELATED"/>
    <property type="match status" value="1"/>
</dbReference>
<dbReference type="Gene3D" id="2.40.50.100">
    <property type="match status" value="1"/>
</dbReference>
<organism evidence="3 4">
    <name type="scientific">Pseudomonas syringae pv. actinidiae ICMP 19096</name>
    <dbReference type="NCBI Taxonomy" id="1194405"/>
    <lineage>
        <taxon>Bacteria</taxon>
        <taxon>Pseudomonadati</taxon>
        <taxon>Pseudomonadota</taxon>
        <taxon>Gammaproteobacteria</taxon>
        <taxon>Pseudomonadales</taxon>
        <taxon>Pseudomonadaceae</taxon>
        <taxon>Pseudomonas</taxon>
        <taxon>Pseudomonas syringae</taxon>
    </lineage>
</organism>
<dbReference type="Proteomes" id="UP000018849">
    <property type="component" value="Unassembled WGS sequence"/>
</dbReference>
<dbReference type="EMBL" id="AOKF01001999">
    <property type="protein sequence ID" value="EPN55450.1"/>
    <property type="molecule type" value="Genomic_DNA"/>
</dbReference>
<feature type="non-terminal residue" evidence="3">
    <location>
        <position position="73"/>
    </location>
</feature>
<feature type="non-terminal residue" evidence="3">
    <location>
        <position position="1"/>
    </location>
</feature>
<comment type="caution">
    <text evidence="3">The sequence shown here is derived from an EMBL/GenBank/DDBJ whole genome shotgun (WGS) entry which is preliminary data.</text>
</comment>
<reference evidence="3 4" key="1">
    <citation type="journal article" date="2013" name="PLoS Pathog.">
        <title>Genomic analysis of the Kiwifruit pathogen Pseudomonas syringae pv. actinidiae provides insight into the origins of an emergent plant disease.</title>
        <authorList>
            <person name="McCann H.C."/>
            <person name="Rikkerink E.H."/>
            <person name="Bertels F."/>
            <person name="Fiers M."/>
            <person name="Lu A."/>
            <person name="Rees-George J."/>
            <person name="Andersen M.T."/>
            <person name="Gleave A.P."/>
            <person name="Haubold B."/>
            <person name="Wohlers M.W."/>
            <person name="Guttman D.S."/>
            <person name="Wang P.W."/>
            <person name="Straub C."/>
            <person name="Vanneste J.L."/>
            <person name="Rainey P.B."/>
            <person name="Templeton M.D."/>
        </authorList>
    </citation>
    <scope>NUCLEOTIDE SEQUENCE [LARGE SCALE GENOMIC DNA]</scope>
    <source>
        <strain evidence="3 4">ICMP 19096</strain>
    </source>
</reference>
<name>A0A656JUP9_PSESF</name>
<feature type="domain" description="Multidrug resistance protein MdtA-like barrel-sandwich hybrid" evidence="2">
    <location>
        <begin position="41"/>
        <end position="70"/>
    </location>
</feature>
<dbReference type="SUPFAM" id="SSF111369">
    <property type="entry name" value="HlyD-like secretion proteins"/>
    <property type="match status" value="1"/>
</dbReference>
<dbReference type="Pfam" id="PF25917">
    <property type="entry name" value="BSH_RND"/>
    <property type="match status" value="1"/>
</dbReference>
<proteinExistence type="inferred from homology"/>
<dbReference type="AlphaFoldDB" id="A0A656JUP9"/>
<sequence length="73" mass="7901">KPADKALVRVAVQPVASVDVASSVVLTGDIQARKVTEQSFRVSGKLVKRYADVGDRVRAGQVLARLDPREQKT</sequence>
<gene>
    <name evidence="3" type="ORF">A245_23214</name>
</gene>
<evidence type="ECO:0000259" key="2">
    <source>
        <dbReference type="Pfam" id="PF25917"/>
    </source>
</evidence>
<comment type="similarity">
    <text evidence="1">Belongs to the membrane fusion protein (MFP) (TC 8.A.1) family.</text>
</comment>
<accession>A0A656JUP9</accession>
<evidence type="ECO:0000313" key="4">
    <source>
        <dbReference type="Proteomes" id="UP000018849"/>
    </source>
</evidence>
<dbReference type="GO" id="GO:0015562">
    <property type="term" value="F:efflux transmembrane transporter activity"/>
    <property type="evidence" value="ECO:0007669"/>
    <property type="project" value="TreeGrafter"/>
</dbReference>
<dbReference type="InterPro" id="IPR058625">
    <property type="entry name" value="MdtA-like_BSH"/>
</dbReference>
<dbReference type="PANTHER" id="PTHR30469">
    <property type="entry name" value="MULTIDRUG RESISTANCE PROTEIN MDTA"/>
    <property type="match status" value="1"/>
</dbReference>
<dbReference type="GO" id="GO:1990281">
    <property type="term" value="C:efflux pump complex"/>
    <property type="evidence" value="ECO:0007669"/>
    <property type="project" value="TreeGrafter"/>
</dbReference>
<protein>
    <submittedName>
        <fullName evidence="3">RND family efflux transporter MFP subunit</fullName>
    </submittedName>
</protein>